<sequence>MALTLCGAGVALHLYTALFKAEGGMDAAAFLVGLLLWSCAPYAIAALLARGRRVLWGLGAAAGCLAADAFMHYSVFVAPKGSTAALGLLFMPLWNLLVIGPAGALLCWLAYRVAGRRGGAAG</sequence>
<feature type="transmembrane region" description="Helical" evidence="1">
    <location>
        <begin position="93"/>
        <end position="111"/>
    </location>
</feature>
<evidence type="ECO:0000256" key="1">
    <source>
        <dbReference type="SAM" id="Phobius"/>
    </source>
</evidence>
<evidence type="ECO:0000313" key="2">
    <source>
        <dbReference type="EMBL" id="MBB6563777.1"/>
    </source>
</evidence>
<protein>
    <submittedName>
        <fullName evidence="2">Uncharacterized protein</fullName>
    </submittedName>
</protein>
<keyword evidence="3" id="KW-1185">Reference proteome</keyword>
<accession>A0A7X0UCT8</accession>
<gene>
    <name evidence="2" type="ORF">HNP48_006503</name>
</gene>
<comment type="caution">
    <text evidence="2">The sequence shown here is derived from an EMBL/GenBank/DDBJ whole genome shotgun (WGS) entry which is preliminary data.</text>
</comment>
<dbReference type="AlphaFoldDB" id="A0A7X0UCT8"/>
<feature type="transmembrane region" description="Helical" evidence="1">
    <location>
        <begin position="55"/>
        <end position="73"/>
    </location>
</feature>
<organism evidence="2 3">
    <name type="scientific">Acidovorax soli</name>
    <dbReference type="NCBI Taxonomy" id="592050"/>
    <lineage>
        <taxon>Bacteria</taxon>
        <taxon>Pseudomonadati</taxon>
        <taxon>Pseudomonadota</taxon>
        <taxon>Betaproteobacteria</taxon>
        <taxon>Burkholderiales</taxon>
        <taxon>Comamonadaceae</taxon>
        <taxon>Acidovorax</taxon>
    </lineage>
</organism>
<keyword evidence="1" id="KW-0812">Transmembrane</keyword>
<dbReference type="Proteomes" id="UP000575083">
    <property type="component" value="Unassembled WGS sequence"/>
</dbReference>
<keyword evidence="1" id="KW-0472">Membrane</keyword>
<feature type="transmembrane region" description="Helical" evidence="1">
    <location>
        <begin position="29"/>
        <end position="48"/>
    </location>
</feature>
<evidence type="ECO:0000313" key="3">
    <source>
        <dbReference type="Proteomes" id="UP000575083"/>
    </source>
</evidence>
<reference evidence="2 3" key="1">
    <citation type="submission" date="2020-08" db="EMBL/GenBank/DDBJ databases">
        <title>Functional genomics of gut bacteria from endangered species of beetles.</title>
        <authorList>
            <person name="Carlos-Shanley C."/>
        </authorList>
    </citation>
    <scope>NUCLEOTIDE SEQUENCE [LARGE SCALE GENOMIC DNA]</scope>
    <source>
        <strain evidence="2 3">S00198</strain>
    </source>
</reference>
<dbReference type="EMBL" id="JACHLK010000023">
    <property type="protein sequence ID" value="MBB6563777.1"/>
    <property type="molecule type" value="Genomic_DNA"/>
</dbReference>
<proteinExistence type="predicted"/>
<keyword evidence="1" id="KW-1133">Transmembrane helix</keyword>
<name>A0A7X0UCT8_9BURK</name>